<evidence type="ECO:0000256" key="7">
    <source>
        <dbReference type="SAM" id="MobiDB-lite"/>
    </source>
</evidence>
<keyword evidence="1" id="KW-0547">Nucleotide-binding</keyword>
<evidence type="ECO:0000259" key="9">
    <source>
        <dbReference type="PROSITE" id="PS51194"/>
    </source>
</evidence>
<feature type="domain" description="Helicase ATP-binding" evidence="8">
    <location>
        <begin position="34"/>
        <end position="209"/>
    </location>
</feature>
<keyword evidence="12" id="KW-1185">Reference proteome</keyword>
<accession>A0ABX2A9D2</accession>
<dbReference type="PROSITE" id="PS51194">
    <property type="entry name" value="HELICASE_CTER"/>
    <property type="match status" value="1"/>
</dbReference>
<organism evidence="11 12">
    <name type="scientific">Komagataeibacter melomenusus</name>
    <dbReference type="NCBI Taxonomy" id="2766578"/>
    <lineage>
        <taxon>Bacteria</taxon>
        <taxon>Pseudomonadati</taxon>
        <taxon>Pseudomonadota</taxon>
        <taxon>Alphaproteobacteria</taxon>
        <taxon>Acetobacterales</taxon>
        <taxon>Acetobacteraceae</taxon>
        <taxon>Komagataeibacter</taxon>
    </lineage>
</organism>
<keyword evidence="2" id="KW-0378">Hydrolase</keyword>
<feature type="region of interest" description="Disordered" evidence="7">
    <location>
        <begin position="379"/>
        <end position="408"/>
    </location>
</feature>
<feature type="short sequence motif" description="Q motif" evidence="6">
    <location>
        <begin position="3"/>
        <end position="31"/>
    </location>
</feature>
<dbReference type="PANTHER" id="PTHR47959:SF13">
    <property type="entry name" value="ATP-DEPENDENT RNA HELICASE RHLE"/>
    <property type="match status" value="1"/>
</dbReference>
<evidence type="ECO:0000256" key="6">
    <source>
        <dbReference type="PROSITE-ProRule" id="PRU00552"/>
    </source>
</evidence>
<reference evidence="11 12" key="1">
    <citation type="journal article" date="2020" name="Microorganisms">
        <title>Description of Komagataeibacter melaceti sp. nov. and Komagataeibacter melomenusus sp. nov. Isolated from Apple Cider Vinegar.</title>
        <authorList>
            <person name="Maric L."/>
            <person name="Cleenwerck I."/>
            <person name="Accetto T."/>
            <person name="Vandamme P."/>
            <person name="Trcek J."/>
        </authorList>
    </citation>
    <scope>NUCLEOTIDE SEQUENCE [LARGE SCALE GENOMIC DNA]</scope>
    <source>
        <strain evidence="11 12">AV436</strain>
    </source>
</reference>
<evidence type="ECO:0000259" key="10">
    <source>
        <dbReference type="PROSITE" id="PS51195"/>
    </source>
</evidence>
<dbReference type="PANTHER" id="PTHR47959">
    <property type="entry name" value="ATP-DEPENDENT RNA HELICASE RHLE-RELATED"/>
    <property type="match status" value="1"/>
</dbReference>
<feature type="domain" description="Helicase C-terminal" evidence="9">
    <location>
        <begin position="232"/>
        <end position="382"/>
    </location>
</feature>
<dbReference type="InterPro" id="IPR050079">
    <property type="entry name" value="DEAD_box_RNA_helicase"/>
</dbReference>
<dbReference type="SMART" id="SM00490">
    <property type="entry name" value="HELICc"/>
    <property type="match status" value="1"/>
</dbReference>
<dbReference type="InterPro" id="IPR001650">
    <property type="entry name" value="Helicase_C-like"/>
</dbReference>
<dbReference type="InterPro" id="IPR014014">
    <property type="entry name" value="RNA_helicase_DEAD_Q_motif"/>
</dbReference>
<evidence type="ECO:0000313" key="12">
    <source>
        <dbReference type="Proteomes" id="UP000623090"/>
    </source>
</evidence>
<evidence type="ECO:0000256" key="4">
    <source>
        <dbReference type="ARBA" id="ARBA00022840"/>
    </source>
</evidence>
<dbReference type="CDD" id="cd18787">
    <property type="entry name" value="SF2_C_DEAD"/>
    <property type="match status" value="1"/>
</dbReference>
<proteinExistence type="inferred from homology"/>
<dbReference type="InterPro" id="IPR044742">
    <property type="entry name" value="DEAD/DEAH_RhlB"/>
</dbReference>
<evidence type="ECO:0000256" key="3">
    <source>
        <dbReference type="ARBA" id="ARBA00022806"/>
    </source>
</evidence>
<evidence type="ECO:0000259" key="8">
    <source>
        <dbReference type="PROSITE" id="PS51192"/>
    </source>
</evidence>
<dbReference type="PROSITE" id="PS51195">
    <property type="entry name" value="Q_MOTIF"/>
    <property type="match status" value="1"/>
</dbReference>
<evidence type="ECO:0000256" key="5">
    <source>
        <dbReference type="ARBA" id="ARBA00038437"/>
    </source>
</evidence>
<evidence type="ECO:0000256" key="1">
    <source>
        <dbReference type="ARBA" id="ARBA00022741"/>
    </source>
</evidence>
<dbReference type="GO" id="GO:0004386">
    <property type="term" value="F:helicase activity"/>
    <property type="evidence" value="ECO:0007669"/>
    <property type="project" value="UniProtKB-KW"/>
</dbReference>
<dbReference type="Gene3D" id="3.40.50.300">
    <property type="entry name" value="P-loop containing nucleotide triphosphate hydrolases"/>
    <property type="match status" value="2"/>
</dbReference>
<comment type="caution">
    <text evidence="11">The sequence shown here is derived from an EMBL/GenBank/DDBJ whole genome shotgun (WGS) entry which is preliminary data.</text>
</comment>
<evidence type="ECO:0000313" key="11">
    <source>
        <dbReference type="EMBL" id="NPC65036.1"/>
    </source>
</evidence>
<evidence type="ECO:0000256" key="2">
    <source>
        <dbReference type="ARBA" id="ARBA00022801"/>
    </source>
</evidence>
<keyword evidence="3 11" id="KW-0347">Helicase</keyword>
<dbReference type="Pfam" id="PF00271">
    <property type="entry name" value="Helicase_C"/>
    <property type="match status" value="1"/>
</dbReference>
<dbReference type="PROSITE" id="PS51192">
    <property type="entry name" value="HELICASE_ATP_BIND_1"/>
    <property type="match status" value="1"/>
</dbReference>
<sequence>MSMTFADLALAPELLSALAEEGYAHPTPIQAGSIPMLLAGRDLLGMAQTGTGKTASFALPLLHRLAMNPRPAPKRGARVLVLAPTRELVSQIADGFTGFGRYLKPGITTIFGGVSPFHQINALKEGVDIIVATPGRLLDLIGQGECDLSQLEALVLDEADQMLDMGFAKPIERIVATLPADRQTVLFSATMPRSITVLAESLLRDPARVEITPPSTTVERIEQSVMFVDAADKKAALLELLRTPGMGQAVVFTLQKNIANEVCAFITEAGITAEALHGNKSQGQRERALEAFRCGAAQVLVATDIAARGIDVDTVTHVFNHDLPSLPESYVHRIGRTGRAGRTGFAITLCDAEQRAWLHGVEREIGRTLDVRADHPWHSEAARHSTMRPPVLGGGPVKQVKPQKTRERKIWTEEEKNAARAAARAAKA</sequence>
<keyword evidence="4" id="KW-0067">ATP-binding</keyword>
<feature type="domain" description="DEAD-box RNA helicase Q" evidence="10">
    <location>
        <begin position="3"/>
        <end position="31"/>
    </location>
</feature>
<dbReference type="InterPro" id="IPR027417">
    <property type="entry name" value="P-loop_NTPase"/>
</dbReference>
<name>A0ABX2A9D2_9PROT</name>
<dbReference type="InterPro" id="IPR011545">
    <property type="entry name" value="DEAD/DEAH_box_helicase_dom"/>
</dbReference>
<comment type="similarity">
    <text evidence="5">Belongs to the DEAD box helicase family.</text>
</comment>
<dbReference type="InterPro" id="IPR014001">
    <property type="entry name" value="Helicase_ATP-bd"/>
</dbReference>
<dbReference type="Proteomes" id="UP000623090">
    <property type="component" value="Unassembled WGS sequence"/>
</dbReference>
<dbReference type="RefSeq" id="WP_172154597.1">
    <property type="nucleotide sequence ID" value="NZ_JABJWC010000002.1"/>
</dbReference>
<dbReference type="SMART" id="SM00487">
    <property type="entry name" value="DEXDc"/>
    <property type="match status" value="1"/>
</dbReference>
<protein>
    <submittedName>
        <fullName evidence="11">DEAD/DEAH box helicase</fullName>
    </submittedName>
</protein>
<gene>
    <name evidence="11" type="ORF">HNW77_01165</name>
</gene>
<dbReference type="EMBL" id="JABJWC010000002">
    <property type="protein sequence ID" value="NPC65036.1"/>
    <property type="molecule type" value="Genomic_DNA"/>
</dbReference>
<dbReference type="SUPFAM" id="SSF52540">
    <property type="entry name" value="P-loop containing nucleoside triphosphate hydrolases"/>
    <property type="match status" value="1"/>
</dbReference>
<dbReference type="Pfam" id="PF00270">
    <property type="entry name" value="DEAD"/>
    <property type="match status" value="1"/>
</dbReference>
<dbReference type="CDD" id="cd00268">
    <property type="entry name" value="DEADc"/>
    <property type="match status" value="1"/>
</dbReference>